<accession>A0A5B7GRZ7</accession>
<dbReference type="AlphaFoldDB" id="A0A5B7GRZ7"/>
<evidence type="ECO:0000313" key="2">
    <source>
        <dbReference type="EMBL" id="MPC62780.1"/>
    </source>
</evidence>
<evidence type="ECO:0000313" key="3">
    <source>
        <dbReference type="Proteomes" id="UP000324222"/>
    </source>
</evidence>
<feature type="compositionally biased region" description="Basic and acidic residues" evidence="1">
    <location>
        <begin position="80"/>
        <end position="100"/>
    </location>
</feature>
<keyword evidence="3" id="KW-1185">Reference proteome</keyword>
<protein>
    <submittedName>
        <fullName evidence="2">Uncharacterized protein</fullName>
    </submittedName>
</protein>
<gene>
    <name evidence="2" type="ORF">E2C01_056870</name>
</gene>
<dbReference type="Proteomes" id="UP000324222">
    <property type="component" value="Unassembled WGS sequence"/>
</dbReference>
<proteinExistence type="predicted"/>
<reference evidence="2 3" key="1">
    <citation type="submission" date="2019-05" db="EMBL/GenBank/DDBJ databases">
        <title>Another draft genome of Portunus trituberculatus and its Hox gene families provides insights of decapod evolution.</title>
        <authorList>
            <person name="Jeong J.-H."/>
            <person name="Song I."/>
            <person name="Kim S."/>
            <person name="Choi T."/>
            <person name="Kim D."/>
            <person name="Ryu S."/>
            <person name="Kim W."/>
        </authorList>
    </citation>
    <scope>NUCLEOTIDE SEQUENCE [LARGE SCALE GENOMIC DNA]</scope>
    <source>
        <tissue evidence="2">Muscle</tissue>
    </source>
</reference>
<comment type="caution">
    <text evidence="2">The sequence shown here is derived from an EMBL/GenBank/DDBJ whole genome shotgun (WGS) entry which is preliminary data.</text>
</comment>
<name>A0A5B7GRZ7_PORTR</name>
<dbReference type="EMBL" id="VSRR010020056">
    <property type="protein sequence ID" value="MPC62780.1"/>
    <property type="molecule type" value="Genomic_DNA"/>
</dbReference>
<feature type="region of interest" description="Disordered" evidence="1">
    <location>
        <begin position="40"/>
        <end position="100"/>
    </location>
</feature>
<sequence>MGTCDTMAVNIIVSRNVGRGVACAASQPAHYQWKNGHSLEGNNTSGAFQGAEKQGNTKANAWNEDTETQVQVSWRSTGKKVKEEGKSEIYGRGKERKHGEETCRVDLNATVLRNARPSSSNPHRILKMFLPSCPMIAISTATS</sequence>
<evidence type="ECO:0000256" key="1">
    <source>
        <dbReference type="SAM" id="MobiDB-lite"/>
    </source>
</evidence>
<organism evidence="2 3">
    <name type="scientific">Portunus trituberculatus</name>
    <name type="common">Swimming crab</name>
    <name type="synonym">Neptunus trituberculatus</name>
    <dbReference type="NCBI Taxonomy" id="210409"/>
    <lineage>
        <taxon>Eukaryota</taxon>
        <taxon>Metazoa</taxon>
        <taxon>Ecdysozoa</taxon>
        <taxon>Arthropoda</taxon>
        <taxon>Crustacea</taxon>
        <taxon>Multicrustacea</taxon>
        <taxon>Malacostraca</taxon>
        <taxon>Eumalacostraca</taxon>
        <taxon>Eucarida</taxon>
        <taxon>Decapoda</taxon>
        <taxon>Pleocyemata</taxon>
        <taxon>Brachyura</taxon>
        <taxon>Eubrachyura</taxon>
        <taxon>Portunoidea</taxon>
        <taxon>Portunidae</taxon>
        <taxon>Portuninae</taxon>
        <taxon>Portunus</taxon>
    </lineage>
</organism>